<dbReference type="AlphaFoldDB" id="A0A561SEF7"/>
<protein>
    <submittedName>
        <fullName evidence="1">Uncharacterized protein</fullName>
    </submittedName>
</protein>
<sequence>MGRVNRDLRTMGDQFPIAHEALPEAAFAHVRRVVAARAADAEDCRRLLDSLGLLDAGGPGPG</sequence>
<dbReference type="Proteomes" id="UP000317940">
    <property type="component" value="Unassembled WGS sequence"/>
</dbReference>
<comment type="caution">
    <text evidence="1">The sequence shown here is derived from an EMBL/GenBank/DDBJ whole genome shotgun (WGS) entry which is preliminary data.</text>
</comment>
<keyword evidence="2" id="KW-1185">Reference proteome</keyword>
<name>A0A561SEF7_9ACTN</name>
<evidence type="ECO:0000313" key="1">
    <source>
        <dbReference type="EMBL" id="TWF73249.1"/>
    </source>
</evidence>
<organism evidence="1 2">
    <name type="scientific">Kitasatospora viridis</name>
    <dbReference type="NCBI Taxonomy" id="281105"/>
    <lineage>
        <taxon>Bacteria</taxon>
        <taxon>Bacillati</taxon>
        <taxon>Actinomycetota</taxon>
        <taxon>Actinomycetes</taxon>
        <taxon>Kitasatosporales</taxon>
        <taxon>Streptomycetaceae</taxon>
        <taxon>Kitasatospora</taxon>
    </lineage>
</organism>
<proteinExistence type="predicted"/>
<accession>A0A561SEF7</accession>
<gene>
    <name evidence="1" type="ORF">FHX73_16400</name>
</gene>
<reference evidence="1 2" key="1">
    <citation type="submission" date="2019-06" db="EMBL/GenBank/DDBJ databases">
        <title>Sequencing the genomes of 1000 actinobacteria strains.</title>
        <authorList>
            <person name="Klenk H.-P."/>
        </authorList>
    </citation>
    <scope>NUCLEOTIDE SEQUENCE [LARGE SCALE GENOMIC DNA]</scope>
    <source>
        <strain evidence="1 2">DSM 44826</strain>
    </source>
</reference>
<evidence type="ECO:0000313" key="2">
    <source>
        <dbReference type="Proteomes" id="UP000317940"/>
    </source>
</evidence>
<dbReference type="EMBL" id="VIWT01000006">
    <property type="protein sequence ID" value="TWF73249.1"/>
    <property type="molecule type" value="Genomic_DNA"/>
</dbReference>